<dbReference type="PANTHER" id="PTHR36452:SF1">
    <property type="entry name" value="DUF2461 DOMAIN-CONTAINING PROTEIN"/>
    <property type="match status" value="1"/>
</dbReference>
<dbReference type="PANTHER" id="PTHR36452">
    <property type="entry name" value="CHROMOSOME 12, WHOLE GENOME SHOTGUN SEQUENCE"/>
    <property type="match status" value="1"/>
</dbReference>
<feature type="region of interest" description="Disordered" evidence="1">
    <location>
        <begin position="217"/>
        <end position="240"/>
    </location>
</feature>
<comment type="caution">
    <text evidence="2">The sequence shown here is derived from an EMBL/GenBank/DDBJ whole genome shotgun (WGS) entry which is preliminary data.</text>
</comment>
<dbReference type="InterPro" id="IPR015996">
    <property type="entry name" value="UCP028451"/>
</dbReference>
<evidence type="ECO:0000256" key="1">
    <source>
        <dbReference type="SAM" id="MobiDB-lite"/>
    </source>
</evidence>
<reference evidence="2 3" key="1">
    <citation type="submission" date="2019-11" db="EMBL/GenBank/DDBJ databases">
        <authorList>
            <person name="Li X.-J."/>
            <person name="Feng X.-M."/>
        </authorList>
    </citation>
    <scope>NUCLEOTIDE SEQUENCE [LARGE SCALE GENOMIC DNA]</scope>
    <source>
        <strain evidence="2 3">XMNu-373</strain>
    </source>
</reference>
<dbReference type="InterPro" id="IPR012808">
    <property type="entry name" value="CHP02453"/>
</dbReference>
<evidence type="ECO:0000313" key="3">
    <source>
        <dbReference type="Proteomes" id="UP000460435"/>
    </source>
</evidence>
<dbReference type="Pfam" id="PF09365">
    <property type="entry name" value="DUF2461"/>
    <property type="match status" value="1"/>
</dbReference>
<name>A0A7K3LXL1_9ACTN</name>
<dbReference type="AlphaFoldDB" id="A0A7K3LXL1"/>
<protein>
    <submittedName>
        <fullName evidence="2">DUF2461 family protein</fullName>
    </submittedName>
</protein>
<dbReference type="RefSeq" id="WP_162448437.1">
    <property type="nucleotide sequence ID" value="NZ_WLZY01000001.1"/>
</dbReference>
<sequence length="240" mass="26617">MTAFGGFPRELFSFFDGLSHDNSRTYWNANKAIWQECVRDPMQALLDELAAEFGPLRMFRPNRDVRFSADKSPYKLWAGATSEARAVGGIGYYLSVSASQLVTGYGAMAMAPDQLRRYRGAIDDDSTGREFEELLTTLADRSLPVTPGAQPPLKVGPRGYPATHPRSELLRWKGAAVVQEYKKADWMYTPVVLDTIRGVWRGVQPLKEWLDTRVAVDSEPGSRASAGTSSGHRDVSQPGR</sequence>
<evidence type="ECO:0000313" key="2">
    <source>
        <dbReference type="EMBL" id="NDL55756.1"/>
    </source>
</evidence>
<accession>A0A7K3LXL1</accession>
<dbReference type="EMBL" id="WLZY01000001">
    <property type="protein sequence ID" value="NDL55756.1"/>
    <property type="molecule type" value="Genomic_DNA"/>
</dbReference>
<proteinExistence type="predicted"/>
<dbReference type="PIRSF" id="PIRSF028451">
    <property type="entry name" value="UCP028451"/>
    <property type="match status" value="1"/>
</dbReference>
<organism evidence="2 3">
    <name type="scientific">Phytoactinopolyspora mesophila</name>
    <dbReference type="NCBI Taxonomy" id="2650750"/>
    <lineage>
        <taxon>Bacteria</taxon>
        <taxon>Bacillati</taxon>
        <taxon>Actinomycetota</taxon>
        <taxon>Actinomycetes</taxon>
        <taxon>Jiangellales</taxon>
        <taxon>Jiangellaceae</taxon>
        <taxon>Phytoactinopolyspora</taxon>
    </lineage>
</organism>
<keyword evidence="3" id="KW-1185">Reference proteome</keyword>
<gene>
    <name evidence="2" type="ORF">F7O44_01590</name>
</gene>
<dbReference type="Proteomes" id="UP000460435">
    <property type="component" value="Unassembled WGS sequence"/>
</dbReference>
<feature type="compositionally biased region" description="Basic and acidic residues" evidence="1">
    <location>
        <begin position="231"/>
        <end position="240"/>
    </location>
</feature>